<name>D8QQ81_SELML</name>
<keyword evidence="4" id="KW-1133">Transmembrane helix</keyword>
<comment type="subcellular location">
    <subcellularLocation>
        <location evidence="1">Membrane</location>
    </subcellularLocation>
</comment>
<dbReference type="Gramene" id="EFJ31735">
    <property type="protein sequence ID" value="EFJ31735"/>
    <property type="gene ID" value="SELMODRAFT_87239"/>
</dbReference>
<dbReference type="STRING" id="88036.D8QQ81"/>
<evidence type="ECO:0000256" key="4">
    <source>
        <dbReference type="SAM" id="Phobius"/>
    </source>
</evidence>
<evidence type="ECO:0000313" key="7">
    <source>
        <dbReference type="Proteomes" id="UP000001514"/>
    </source>
</evidence>
<evidence type="ECO:0000313" key="6">
    <source>
        <dbReference type="EMBL" id="EFJ38415.1"/>
    </source>
</evidence>
<feature type="region of interest" description="Disordered" evidence="3">
    <location>
        <begin position="1"/>
        <end position="96"/>
    </location>
</feature>
<feature type="compositionally biased region" description="Polar residues" evidence="3">
    <location>
        <begin position="42"/>
        <end position="53"/>
    </location>
</feature>
<dbReference type="InParanoid" id="D8QQ81"/>
<feature type="compositionally biased region" description="Polar residues" evidence="3">
    <location>
        <begin position="61"/>
        <end position="74"/>
    </location>
</feature>
<keyword evidence="2 4" id="KW-0472">Membrane</keyword>
<dbReference type="KEGG" id="smo:SELMODRAFT_87239"/>
<evidence type="ECO:0000313" key="5">
    <source>
        <dbReference type="EMBL" id="EFJ31735.1"/>
    </source>
</evidence>
<evidence type="ECO:0000256" key="3">
    <source>
        <dbReference type="SAM" id="MobiDB-lite"/>
    </source>
</evidence>
<proteinExistence type="predicted"/>
<evidence type="ECO:0000256" key="1">
    <source>
        <dbReference type="ARBA" id="ARBA00004370"/>
    </source>
</evidence>
<dbReference type="eggNOG" id="ENOG502QTIT">
    <property type="taxonomic scope" value="Eukaryota"/>
</dbReference>
<dbReference type="GO" id="GO:0098542">
    <property type="term" value="P:defense response to other organism"/>
    <property type="evidence" value="ECO:0007669"/>
    <property type="project" value="InterPro"/>
</dbReference>
<evidence type="ECO:0000256" key="2">
    <source>
        <dbReference type="ARBA" id="ARBA00023136"/>
    </source>
</evidence>
<dbReference type="FunCoup" id="D8QQ81">
    <property type="interactions" value="1659"/>
</dbReference>
<dbReference type="Gramene" id="EFJ38415">
    <property type="protein sequence ID" value="EFJ38415"/>
    <property type="gene ID" value="SELMODRAFT_75450"/>
</dbReference>
<feature type="transmembrane region" description="Helical" evidence="4">
    <location>
        <begin position="135"/>
        <end position="156"/>
    </location>
</feature>
<dbReference type="HOGENOM" id="CLU_045609_0_0_1"/>
<dbReference type="EMBL" id="GL377565">
    <property type="protein sequence ID" value="EFJ38415.1"/>
    <property type="molecule type" value="Genomic_DNA"/>
</dbReference>
<dbReference type="EMBL" id="GL377573">
    <property type="protein sequence ID" value="EFJ31735.1"/>
    <property type="molecule type" value="Genomic_DNA"/>
</dbReference>
<protein>
    <submittedName>
        <fullName evidence="6">Uncharacterized protein</fullName>
    </submittedName>
</protein>
<dbReference type="GO" id="GO:0016020">
    <property type="term" value="C:membrane"/>
    <property type="evidence" value="ECO:0007669"/>
    <property type="project" value="UniProtKB-SubCell"/>
</dbReference>
<dbReference type="OMA" id="KGIPRRC"/>
<accession>D8QQ81</accession>
<sequence>MRASFDSEATSLGPSPPQSPRHPVYFVQSPSRDSHDGDYKPSVQSTPMISPSASPMHHSFVRSSNASSADTVSGQHKLGSRKVLPQPSYGSDAHGRGGYRKKGYKPWVPGGTIMEEEEQMPGAAKKGLSRCCMCGLSFLGCVLVFGFIAMIFWLVCRPRAPELRVKDIIFNEFFVVDGSAQGVPTRVLTANCTIKVMFHNPSKYFGLHVSDSDVTLDYTQLSVGTGKATKFYQAKNSKRAFSVNVVAVRIPLYGAGPNLQSLTQAGGGVPLQIKAALPSRAYVFGKLVKPKFRSYFSCDVTVNSSGKNFLKLLGKQCTYTAPPKP</sequence>
<keyword evidence="7" id="KW-1185">Reference proteome</keyword>
<keyword evidence="4" id="KW-0812">Transmembrane</keyword>
<reference evidence="6 7" key="1">
    <citation type="journal article" date="2011" name="Science">
        <title>The Selaginella genome identifies genetic changes associated with the evolution of vascular plants.</title>
        <authorList>
            <person name="Banks J.A."/>
            <person name="Nishiyama T."/>
            <person name="Hasebe M."/>
            <person name="Bowman J.L."/>
            <person name="Gribskov M."/>
            <person name="dePamphilis C."/>
            <person name="Albert V.A."/>
            <person name="Aono N."/>
            <person name="Aoyama T."/>
            <person name="Ambrose B.A."/>
            <person name="Ashton N.W."/>
            <person name="Axtell M.J."/>
            <person name="Barker E."/>
            <person name="Barker M.S."/>
            <person name="Bennetzen J.L."/>
            <person name="Bonawitz N.D."/>
            <person name="Chapple C."/>
            <person name="Cheng C."/>
            <person name="Correa L.G."/>
            <person name="Dacre M."/>
            <person name="DeBarry J."/>
            <person name="Dreyer I."/>
            <person name="Elias M."/>
            <person name="Engstrom E.M."/>
            <person name="Estelle M."/>
            <person name="Feng L."/>
            <person name="Finet C."/>
            <person name="Floyd S.K."/>
            <person name="Frommer W.B."/>
            <person name="Fujita T."/>
            <person name="Gramzow L."/>
            <person name="Gutensohn M."/>
            <person name="Harholt J."/>
            <person name="Hattori M."/>
            <person name="Heyl A."/>
            <person name="Hirai T."/>
            <person name="Hiwatashi Y."/>
            <person name="Ishikawa M."/>
            <person name="Iwata M."/>
            <person name="Karol K.G."/>
            <person name="Koehler B."/>
            <person name="Kolukisaoglu U."/>
            <person name="Kubo M."/>
            <person name="Kurata T."/>
            <person name="Lalonde S."/>
            <person name="Li K."/>
            <person name="Li Y."/>
            <person name="Litt A."/>
            <person name="Lyons E."/>
            <person name="Manning G."/>
            <person name="Maruyama T."/>
            <person name="Michael T.P."/>
            <person name="Mikami K."/>
            <person name="Miyazaki S."/>
            <person name="Morinaga S."/>
            <person name="Murata T."/>
            <person name="Mueller-Roeber B."/>
            <person name="Nelson D.R."/>
            <person name="Obara M."/>
            <person name="Oguri Y."/>
            <person name="Olmstead R.G."/>
            <person name="Onodera N."/>
            <person name="Petersen B.L."/>
            <person name="Pils B."/>
            <person name="Prigge M."/>
            <person name="Rensing S.A."/>
            <person name="Riano-Pachon D.M."/>
            <person name="Roberts A.W."/>
            <person name="Sato Y."/>
            <person name="Scheller H.V."/>
            <person name="Schulz B."/>
            <person name="Schulz C."/>
            <person name="Shakirov E.V."/>
            <person name="Shibagaki N."/>
            <person name="Shinohara N."/>
            <person name="Shippen D.E."/>
            <person name="Soerensen I."/>
            <person name="Sotooka R."/>
            <person name="Sugimoto N."/>
            <person name="Sugita M."/>
            <person name="Sumikawa N."/>
            <person name="Tanurdzic M."/>
            <person name="Theissen G."/>
            <person name="Ulvskov P."/>
            <person name="Wakazuki S."/>
            <person name="Weng J.K."/>
            <person name="Willats W.W."/>
            <person name="Wipf D."/>
            <person name="Wolf P.G."/>
            <person name="Yang L."/>
            <person name="Zimmer A.D."/>
            <person name="Zhu Q."/>
            <person name="Mitros T."/>
            <person name="Hellsten U."/>
            <person name="Loque D."/>
            <person name="Otillar R."/>
            <person name="Salamov A."/>
            <person name="Schmutz J."/>
            <person name="Shapiro H."/>
            <person name="Lindquist E."/>
            <person name="Lucas S."/>
            <person name="Rokhsar D."/>
            <person name="Grigoriev I.V."/>
        </authorList>
    </citation>
    <scope>NUCLEOTIDE SEQUENCE [LARGE SCALE GENOMIC DNA]</scope>
</reference>
<gene>
    <name evidence="6" type="ORF">SELMODRAFT_75450</name>
    <name evidence="5" type="ORF">SELMODRAFT_87239</name>
</gene>
<dbReference type="PANTHER" id="PTHR31234:SF2">
    <property type="entry name" value="OS05G0199100 PROTEIN"/>
    <property type="match status" value="1"/>
</dbReference>
<dbReference type="AlphaFoldDB" id="D8QQ81"/>
<dbReference type="PANTHER" id="PTHR31234">
    <property type="entry name" value="LATE EMBRYOGENESIS ABUNDANT (LEA) HYDROXYPROLINE-RICH GLYCOPROTEIN FAMILY"/>
    <property type="match status" value="1"/>
</dbReference>
<dbReference type="Proteomes" id="UP000001514">
    <property type="component" value="Unassembled WGS sequence"/>
</dbReference>
<organism evidence="7">
    <name type="scientific">Selaginella moellendorffii</name>
    <name type="common">Spikemoss</name>
    <dbReference type="NCBI Taxonomy" id="88036"/>
    <lineage>
        <taxon>Eukaryota</taxon>
        <taxon>Viridiplantae</taxon>
        <taxon>Streptophyta</taxon>
        <taxon>Embryophyta</taxon>
        <taxon>Tracheophyta</taxon>
        <taxon>Lycopodiopsida</taxon>
        <taxon>Selaginellales</taxon>
        <taxon>Selaginellaceae</taxon>
        <taxon>Selaginella</taxon>
    </lineage>
</organism>
<dbReference type="KEGG" id="smo:SELMODRAFT_75450"/>
<dbReference type="InterPro" id="IPR044839">
    <property type="entry name" value="NDR1-like"/>
</dbReference>